<name>A0A8J3EWB7_9BACI</name>
<dbReference type="OrthoDB" id="2433183at2"/>
<sequence length="333" mass="39467">MAQLIKLLDYPSRYEADIYHYPSQYVLLKREHWEKIKGAWQSNNWEFTDEENNSQIQIEDLDPIKVNDFNEEEKSFLSKILSKVRKRKNIEPETLEQEESQIQEDNMSSILDIFKVANEYFSEDELKQKFLDELFDFQLKWASSIDLDQNEAGRKLRYDETLKYFLQSFPDNLLVMYRPVLYIGKAPIELEILIIGPIDTYCISVVKGDEHHVTIADKGNFWLQKVLKHEKKIVNPMFGLNRMGKLIRQIYLKNNIESTVHKILLTTNGFIDYQQPPKDVQIIDRRNYQQWHEGILKKSSPIKLRQIKAAKSVLALCEYTNHIDLMNEESEKE</sequence>
<organism evidence="1 2">
    <name type="scientific">Gottfriedia solisilvae</name>
    <dbReference type="NCBI Taxonomy" id="1516104"/>
    <lineage>
        <taxon>Bacteria</taxon>
        <taxon>Bacillati</taxon>
        <taxon>Bacillota</taxon>
        <taxon>Bacilli</taxon>
        <taxon>Bacillales</taxon>
        <taxon>Bacillaceae</taxon>
        <taxon>Gottfriedia</taxon>
    </lineage>
</organism>
<dbReference type="AlphaFoldDB" id="A0A8J3EWB7"/>
<protein>
    <recommendedName>
        <fullName evidence="3">NERD domain-containing protein</fullName>
    </recommendedName>
</protein>
<dbReference type="EMBL" id="BMHB01000001">
    <property type="protein sequence ID" value="GGI10011.1"/>
    <property type="molecule type" value="Genomic_DNA"/>
</dbReference>
<keyword evidence="2" id="KW-1185">Reference proteome</keyword>
<dbReference type="Proteomes" id="UP000626244">
    <property type="component" value="Unassembled WGS sequence"/>
</dbReference>
<gene>
    <name evidence="1" type="primary">ytlQ</name>
    <name evidence="1" type="ORF">GCM10007380_00650</name>
</gene>
<accession>A0A8J3EWB7</accession>
<comment type="caution">
    <text evidence="1">The sequence shown here is derived from an EMBL/GenBank/DDBJ whole genome shotgun (WGS) entry which is preliminary data.</text>
</comment>
<evidence type="ECO:0000313" key="1">
    <source>
        <dbReference type="EMBL" id="GGI10011.1"/>
    </source>
</evidence>
<dbReference type="RefSeq" id="WP_088002595.1">
    <property type="nucleotide sequence ID" value="NZ_BMHB01000001.1"/>
</dbReference>
<evidence type="ECO:0008006" key="3">
    <source>
        <dbReference type="Google" id="ProtNLM"/>
    </source>
</evidence>
<proteinExistence type="predicted"/>
<evidence type="ECO:0000313" key="2">
    <source>
        <dbReference type="Proteomes" id="UP000626244"/>
    </source>
</evidence>
<reference evidence="2" key="1">
    <citation type="journal article" date="2019" name="Int. J. Syst. Evol. Microbiol.">
        <title>The Global Catalogue of Microorganisms (GCM) 10K type strain sequencing project: providing services to taxonomists for standard genome sequencing and annotation.</title>
        <authorList>
            <consortium name="The Broad Institute Genomics Platform"/>
            <consortium name="The Broad Institute Genome Sequencing Center for Infectious Disease"/>
            <person name="Wu L."/>
            <person name="Ma J."/>
        </authorList>
    </citation>
    <scope>NUCLEOTIDE SEQUENCE [LARGE SCALE GENOMIC DNA]</scope>
    <source>
        <strain evidence="2">CGMCC 1.14993</strain>
    </source>
</reference>